<proteinExistence type="predicted"/>
<name>A0ABP9YHS0_9FUNG</name>
<gene>
    <name evidence="1" type="ORF">HPULCUR_011348</name>
</gene>
<evidence type="ECO:0000313" key="1">
    <source>
        <dbReference type="EMBL" id="GAA5805822.1"/>
    </source>
</evidence>
<keyword evidence="2" id="KW-1185">Reference proteome</keyword>
<dbReference type="EMBL" id="BAABUJ010000051">
    <property type="protein sequence ID" value="GAA5805822.1"/>
    <property type="molecule type" value="Genomic_DNA"/>
</dbReference>
<protein>
    <submittedName>
        <fullName evidence="1">Uncharacterized protein</fullName>
    </submittedName>
</protein>
<sequence length="123" mass="13806">MPSAAQMNALKLDAPSIFQLMGRKSQSGEQALTIYKYNDDPVMSMEDARQNKDATFNSIFDIQAIQEIAESYNLTFSQHITLLPGLKTARILGNPDVIKEGAKILEVLKAETDNLNRQLQTRY</sequence>
<accession>A0ABP9YHS0</accession>
<dbReference type="Proteomes" id="UP001476247">
    <property type="component" value="Unassembled WGS sequence"/>
</dbReference>
<comment type="caution">
    <text evidence="1">The sequence shown here is derived from an EMBL/GenBank/DDBJ whole genome shotgun (WGS) entry which is preliminary data.</text>
</comment>
<reference evidence="1 2" key="1">
    <citation type="submission" date="2024-04" db="EMBL/GenBank/DDBJ databases">
        <title>genome sequences of Mucor flavus KT1a and Helicostylum pulchrum KT1b strains isolation_sourced from the surface of a dry-aged beef.</title>
        <authorList>
            <person name="Toyotome T."/>
            <person name="Hosono M."/>
            <person name="Torimaru M."/>
            <person name="Fukuda K."/>
            <person name="Mikami N."/>
        </authorList>
    </citation>
    <scope>NUCLEOTIDE SEQUENCE [LARGE SCALE GENOMIC DNA]</scope>
    <source>
        <strain evidence="1 2">KT1b</strain>
    </source>
</reference>
<evidence type="ECO:0000313" key="2">
    <source>
        <dbReference type="Proteomes" id="UP001476247"/>
    </source>
</evidence>
<organism evidence="1 2">
    <name type="scientific">Helicostylum pulchrum</name>
    <dbReference type="NCBI Taxonomy" id="562976"/>
    <lineage>
        <taxon>Eukaryota</taxon>
        <taxon>Fungi</taxon>
        <taxon>Fungi incertae sedis</taxon>
        <taxon>Mucoromycota</taxon>
        <taxon>Mucoromycotina</taxon>
        <taxon>Mucoromycetes</taxon>
        <taxon>Mucorales</taxon>
        <taxon>Mucorineae</taxon>
        <taxon>Mucoraceae</taxon>
        <taxon>Helicostylum</taxon>
    </lineage>
</organism>